<evidence type="ECO:0000313" key="3">
    <source>
        <dbReference type="Proteomes" id="UP001143474"/>
    </source>
</evidence>
<keyword evidence="3" id="KW-1185">Reference proteome</keyword>
<feature type="region of interest" description="Disordered" evidence="1">
    <location>
        <begin position="1"/>
        <end position="33"/>
    </location>
</feature>
<dbReference type="AlphaFoldDB" id="A0A9W6I7T6"/>
<evidence type="ECO:0000313" key="2">
    <source>
        <dbReference type="EMBL" id="GLK13312.1"/>
    </source>
</evidence>
<dbReference type="RefSeq" id="WP_271221599.1">
    <property type="nucleotide sequence ID" value="NZ_BAAAVD010000035.1"/>
</dbReference>
<accession>A0A9W6I7T6</accession>
<organism evidence="2 3">
    <name type="scientific">Streptosporangium carneum</name>
    <dbReference type="NCBI Taxonomy" id="47481"/>
    <lineage>
        <taxon>Bacteria</taxon>
        <taxon>Bacillati</taxon>
        <taxon>Actinomycetota</taxon>
        <taxon>Actinomycetes</taxon>
        <taxon>Streptosporangiales</taxon>
        <taxon>Streptosporangiaceae</taxon>
        <taxon>Streptosporangium</taxon>
    </lineage>
</organism>
<name>A0A9W6I7T6_9ACTN</name>
<dbReference type="EMBL" id="BSEV01000021">
    <property type="protein sequence ID" value="GLK13312.1"/>
    <property type="molecule type" value="Genomic_DNA"/>
</dbReference>
<sequence>MGADHPVVGADRPVVGADRPETETDHPFLTLSGKPSDEEIAATVVAFLLVRRNTRDTARPRVRKPFWIAGPAYRGPLQRG</sequence>
<proteinExistence type="predicted"/>
<dbReference type="Proteomes" id="UP001143474">
    <property type="component" value="Unassembled WGS sequence"/>
</dbReference>
<protein>
    <submittedName>
        <fullName evidence="2">Uncharacterized protein</fullName>
    </submittedName>
</protein>
<reference evidence="2" key="1">
    <citation type="journal article" date="2014" name="Int. J. Syst. Evol. Microbiol.">
        <title>Complete genome sequence of Corynebacterium casei LMG S-19264T (=DSM 44701T), isolated from a smear-ripened cheese.</title>
        <authorList>
            <consortium name="US DOE Joint Genome Institute (JGI-PGF)"/>
            <person name="Walter F."/>
            <person name="Albersmeier A."/>
            <person name="Kalinowski J."/>
            <person name="Ruckert C."/>
        </authorList>
    </citation>
    <scope>NUCLEOTIDE SEQUENCE</scope>
    <source>
        <strain evidence="2">VKM Ac-2007</strain>
    </source>
</reference>
<gene>
    <name evidence="2" type="ORF">GCM10017600_67230</name>
</gene>
<comment type="caution">
    <text evidence="2">The sequence shown here is derived from an EMBL/GenBank/DDBJ whole genome shotgun (WGS) entry which is preliminary data.</text>
</comment>
<evidence type="ECO:0000256" key="1">
    <source>
        <dbReference type="SAM" id="MobiDB-lite"/>
    </source>
</evidence>
<reference evidence="2" key="2">
    <citation type="submission" date="2023-01" db="EMBL/GenBank/DDBJ databases">
        <authorList>
            <person name="Sun Q."/>
            <person name="Evtushenko L."/>
        </authorList>
    </citation>
    <scope>NUCLEOTIDE SEQUENCE</scope>
    <source>
        <strain evidence="2">VKM Ac-2007</strain>
    </source>
</reference>